<evidence type="ECO:0000313" key="3">
    <source>
        <dbReference type="EMBL" id="MDT2738177.1"/>
    </source>
</evidence>
<keyword evidence="1" id="KW-0472">Membrane</keyword>
<dbReference type="EMBL" id="JARQAI010000032">
    <property type="protein sequence ID" value="MDT2738177.1"/>
    <property type="molecule type" value="Genomic_DNA"/>
</dbReference>
<feature type="transmembrane region" description="Helical" evidence="1">
    <location>
        <begin position="73"/>
        <end position="93"/>
    </location>
</feature>
<feature type="transmembrane region" description="Helical" evidence="1">
    <location>
        <begin position="260"/>
        <end position="278"/>
    </location>
</feature>
<feature type="transmembrane region" description="Helical" evidence="1">
    <location>
        <begin position="38"/>
        <end position="58"/>
    </location>
</feature>
<feature type="transmembrane region" description="Helical" evidence="1">
    <location>
        <begin position="153"/>
        <end position="174"/>
    </location>
</feature>
<feature type="transmembrane region" description="Helical" evidence="1">
    <location>
        <begin position="105"/>
        <end position="123"/>
    </location>
</feature>
<proteinExistence type="predicted"/>
<dbReference type="InterPro" id="IPR002656">
    <property type="entry name" value="Acyl_transf_3_dom"/>
</dbReference>
<feature type="transmembrane region" description="Helical" evidence="1">
    <location>
        <begin position="7"/>
        <end position="26"/>
    </location>
</feature>
<name>A0AAE4I4U2_9ENTE</name>
<feature type="domain" description="Acyltransferase 3" evidence="2">
    <location>
        <begin position="6"/>
        <end position="304"/>
    </location>
</feature>
<dbReference type="PANTHER" id="PTHR37312">
    <property type="entry name" value="MEMBRANE-BOUND ACYLTRANSFERASE YKRP-RELATED"/>
    <property type="match status" value="1"/>
</dbReference>
<dbReference type="PANTHER" id="PTHR37312:SF1">
    <property type="entry name" value="MEMBRANE-BOUND ACYLTRANSFERASE YKRP-RELATED"/>
    <property type="match status" value="1"/>
</dbReference>
<keyword evidence="1" id="KW-1133">Transmembrane helix</keyword>
<protein>
    <submittedName>
        <fullName evidence="3">Acyltransferase family protein</fullName>
    </submittedName>
</protein>
<dbReference type="RefSeq" id="WP_115873280.1">
    <property type="nucleotide sequence ID" value="NZ_JARQAI010000032.1"/>
</dbReference>
<accession>A0AAE4I4U2</accession>
<dbReference type="GO" id="GO:0016747">
    <property type="term" value="F:acyltransferase activity, transferring groups other than amino-acyl groups"/>
    <property type="evidence" value="ECO:0007669"/>
    <property type="project" value="InterPro"/>
</dbReference>
<keyword evidence="3" id="KW-0012">Acyltransferase</keyword>
<evidence type="ECO:0000259" key="2">
    <source>
        <dbReference type="Pfam" id="PF01757"/>
    </source>
</evidence>
<reference evidence="3" key="1">
    <citation type="submission" date="2023-03" db="EMBL/GenBank/DDBJ databases">
        <authorList>
            <person name="Shen W."/>
            <person name="Cai J."/>
        </authorList>
    </citation>
    <scope>NUCLEOTIDE SEQUENCE</scope>
    <source>
        <strain evidence="3">P69-2</strain>
    </source>
</reference>
<dbReference type="Pfam" id="PF01757">
    <property type="entry name" value="Acyl_transf_3"/>
    <property type="match status" value="1"/>
</dbReference>
<sequence>MEKRDAYFDNAKFFLMILVVFGHFLQPFANDHPLYNDLYYFIFTFHMPAFILIAGYFAKSGPKPIKSLVKKLLLPYIFFQLLYSGYYTLIGLQDEFSFDLGIPQWSLWFLLSLFCWNVFLHLINKFSVKQVLIGSVIVALLVGYFPIFDRYLAIQRTLTFFPYFMVGYAVPKSWIEKLKTYPKRGVALFLFAGLFLFIQGNDLINKYWVFGSKPYEAYLNQPLLGGPQRLLFLAAGLVGIVAFLMLVPKEHHFFSNWGKNTLTVYLLHGFLVKGLRALELDFEISSLEVLLLFIGSMLLTVLLSSKRVGQWIKKGKQVLQPSL</sequence>
<gene>
    <name evidence="3" type="ORF">P7H00_13790</name>
</gene>
<dbReference type="AlphaFoldDB" id="A0AAE4I4U2"/>
<evidence type="ECO:0000256" key="1">
    <source>
        <dbReference type="SAM" id="Phobius"/>
    </source>
</evidence>
<dbReference type="Proteomes" id="UP001180842">
    <property type="component" value="Unassembled WGS sequence"/>
</dbReference>
<feature type="transmembrane region" description="Helical" evidence="1">
    <location>
        <begin position="284"/>
        <end position="304"/>
    </location>
</feature>
<organism evidence="3 4">
    <name type="scientific">Enterococcus pseudoavium</name>
    <dbReference type="NCBI Taxonomy" id="44007"/>
    <lineage>
        <taxon>Bacteria</taxon>
        <taxon>Bacillati</taxon>
        <taxon>Bacillota</taxon>
        <taxon>Bacilli</taxon>
        <taxon>Lactobacillales</taxon>
        <taxon>Enterococcaceae</taxon>
        <taxon>Enterococcus</taxon>
    </lineage>
</organism>
<feature type="transmembrane region" description="Helical" evidence="1">
    <location>
        <begin position="130"/>
        <end position="147"/>
    </location>
</feature>
<feature type="transmembrane region" description="Helical" evidence="1">
    <location>
        <begin position="186"/>
        <end position="210"/>
    </location>
</feature>
<feature type="transmembrane region" description="Helical" evidence="1">
    <location>
        <begin position="230"/>
        <end position="248"/>
    </location>
</feature>
<comment type="caution">
    <text evidence="3">The sequence shown here is derived from an EMBL/GenBank/DDBJ whole genome shotgun (WGS) entry which is preliminary data.</text>
</comment>
<dbReference type="InterPro" id="IPR052734">
    <property type="entry name" value="Nod_factor_acetyltransferase"/>
</dbReference>
<keyword evidence="1" id="KW-0812">Transmembrane</keyword>
<evidence type="ECO:0000313" key="4">
    <source>
        <dbReference type="Proteomes" id="UP001180842"/>
    </source>
</evidence>
<keyword evidence="3" id="KW-0808">Transferase</keyword>